<sequence length="244" mass="28701">MSMNTTFKTWEEMLESIANFENPICLSINYDADKDEYKLWAGNQPYYFYDEEIEKLEKTILDLRNEKNDTQLFLEGIIEKFESELKRLRSAKDNKKKPLYLEHILISSPMEAYAIVYFPTLGDIEIFVYDHRKYEGAYLIVIPYFKWSLYVKDFYNFSATNKSGSVVAKTMGDIKINTPEVEFYMPELRLIFSLTISLLYKEFQNENGEKDNLEVLGLNIEEHINFCKIELDGCGVDLTDTTFE</sequence>
<evidence type="ECO:0000313" key="3">
    <source>
        <dbReference type="Proteomes" id="UP000477920"/>
    </source>
</evidence>
<proteinExistence type="predicted"/>
<comment type="caution">
    <text evidence="2">The sequence shown here is derived from an EMBL/GenBank/DDBJ whole genome shotgun (WGS) entry which is preliminary data.</text>
</comment>
<name>A0AB34D014_BACCE</name>
<keyword evidence="1" id="KW-0175">Coiled coil</keyword>
<dbReference type="EMBL" id="WBPB01000074">
    <property type="protein sequence ID" value="KAB2491216.1"/>
    <property type="molecule type" value="Genomic_DNA"/>
</dbReference>
<dbReference type="Proteomes" id="UP000477920">
    <property type="component" value="Unassembled WGS sequence"/>
</dbReference>
<gene>
    <name evidence="2" type="ORF">F8158_28380</name>
</gene>
<evidence type="ECO:0000313" key="2">
    <source>
        <dbReference type="EMBL" id="KAB2491216.1"/>
    </source>
</evidence>
<dbReference type="RefSeq" id="WP_151640217.1">
    <property type="nucleotide sequence ID" value="NZ_WBPB01000074.1"/>
</dbReference>
<accession>A0AB34D014</accession>
<protein>
    <submittedName>
        <fullName evidence="2">Uncharacterized protein</fullName>
    </submittedName>
</protein>
<evidence type="ECO:0000256" key="1">
    <source>
        <dbReference type="SAM" id="Coils"/>
    </source>
</evidence>
<organism evidence="2 3">
    <name type="scientific">Bacillus cereus</name>
    <dbReference type="NCBI Taxonomy" id="1396"/>
    <lineage>
        <taxon>Bacteria</taxon>
        <taxon>Bacillati</taxon>
        <taxon>Bacillota</taxon>
        <taxon>Bacilli</taxon>
        <taxon>Bacillales</taxon>
        <taxon>Bacillaceae</taxon>
        <taxon>Bacillus</taxon>
        <taxon>Bacillus cereus group</taxon>
    </lineage>
</organism>
<dbReference type="AlphaFoldDB" id="A0AB34D014"/>
<feature type="coiled-coil region" evidence="1">
    <location>
        <begin position="46"/>
        <end position="73"/>
    </location>
</feature>
<reference evidence="2 3" key="1">
    <citation type="submission" date="2019-10" db="EMBL/GenBank/DDBJ databases">
        <title>Bacillus from the desert of Cuatro Cinegas, Coahuila.</title>
        <authorList>
            <person name="Olmedo-Alvarez G."/>
            <person name="Saldana S."/>
            <person name="Barcelo D."/>
        </authorList>
    </citation>
    <scope>NUCLEOTIDE SEQUENCE [LARGE SCALE GENOMIC DNA]</scope>
    <source>
        <strain evidence="2 3">CH101a_3T</strain>
    </source>
</reference>